<evidence type="ECO:0000259" key="1">
    <source>
        <dbReference type="PROSITE" id="PS50011"/>
    </source>
</evidence>
<dbReference type="InterPro" id="IPR011009">
    <property type="entry name" value="Kinase-like_dom_sf"/>
</dbReference>
<name>B2WM69_PYRTR</name>
<feature type="domain" description="Protein kinase" evidence="1">
    <location>
        <begin position="21"/>
        <end position="342"/>
    </location>
</feature>
<dbReference type="OMA" id="HKRIASC"/>
<dbReference type="PANTHER" id="PTHR48011">
    <property type="entry name" value="CCR4-NOT TRANSCRIPTIONAL COMPLEX SUBUNIT CAF120-RELATED"/>
    <property type="match status" value="1"/>
</dbReference>
<dbReference type="PROSITE" id="PS50011">
    <property type="entry name" value="PROTEIN_KINASE_DOM"/>
    <property type="match status" value="1"/>
</dbReference>
<evidence type="ECO:0000313" key="2">
    <source>
        <dbReference type="EMBL" id="EDU44129.1"/>
    </source>
</evidence>
<dbReference type="GO" id="GO:0007165">
    <property type="term" value="P:signal transduction"/>
    <property type="evidence" value="ECO:0007669"/>
    <property type="project" value="TreeGrafter"/>
</dbReference>
<dbReference type="PANTHER" id="PTHR48011:SF4">
    <property type="entry name" value="MITOGEN-ACTIVATED PROTEIN KINASE KINASE KINASE 19"/>
    <property type="match status" value="1"/>
</dbReference>
<dbReference type="STRING" id="426418.B2WM69"/>
<dbReference type="Gene3D" id="1.10.510.10">
    <property type="entry name" value="Transferase(Phosphotransferase) domain 1"/>
    <property type="match status" value="1"/>
</dbReference>
<dbReference type="Proteomes" id="UP000001471">
    <property type="component" value="Unassembled WGS sequence"/>
</dbReference>
<dbReference type="HOGENOM" id="CLU_000288_31_3_1"/>
<proteinExistence type="predicted"/>
<dbReference type="InterPro" id="IPR052751">
    <property type="entry name" value="Plant_MAPKKK"/>
</dbReference>
<gene>
    <name evidence="2" type="ORF">PTRG_11079</name>
</gene>
<sequence>MRFKKDLLKTASSLASIDVDYASLEYLAVGGSGTIYAINSARILKEFDDAGIHMERRVSQRLGSDHVNIVRCLGQTRDGKGLVYERGRSVREVLRGGNGSDGGDSGIPLETRAAWLIEAAEGTQYMHDQGIIHADTGCHNWIIVGEHLKIIDFEGSSLDGGDAAASYEWFSYKESSPRISVKTDIFAFGCAVYEVVAGKQPYDKLIVFEDRMLRAKKLYAEGQFPHVEGLPLGGLMLAFWKACFDSMQQVVRELQVAGVADTSDVDYDYGDVGIREVKQPTSSYRSYPADAPATFTSLVKTFNDSILNAQSALQIYASTTKKNNIRRALNLSKIKTRVIQHI</sequence>
<dbReference type="InParanoid" id="B2WM69"/>
<dbReference type="GO" id="GO:0004672">
    <property type="term" value="F:protein kinase activity"/>
    <property type="evidence" value="ECO:0007669"/>
    <property type="project" value="InterPro"/>
</dbReference>
<protein>
    <recommendedName>
        <fullName evidence="1">Protein kinase domain-containing protein</fullName>
    </recommendedName>
</protein>
<dbReference type="eggNOG" id="KOG0192">
    <property type="taxonomic scope" value="Eukaryota"/>
</dbReference>
<reference evidence="3" key="1">
    <citation type="journal article" date="2013" name="G3 (Bethesda)">
        <title>Comparative genomics of a plant-pathogenic fungus, Pyrenophora tritici-repentis, reveals transduplication and the impact of repeat elements on pathogenicity and population divergence.</title>
        <authorList>
            <person name="Manning V.A."/>
            <person name="Pandelova I."/>
            <person name="Dhillon B."/>
            <person name="Wilhelm L.J."/>
            <person name="Goodwin S.B."/>
            <person name="Berlin A.M."/>
            <person name="Figueroa M."/>
            <person name="Freitag M."/>
            <person name="Hane J.K."/>
            <person name="Henrissat B."/>
            <person name="Holman W.H."/>
            <person name="Kodira C.D."/>
            <person name="Martin J."/>
            <person name="Oliver R.P."/>
            <person name="Robbertse B."/>
            <person name="Schackwitz W."/>
            <person name="Schwartz D.C."/>
            <person name="Spatafora J.W."/>
            <person name="Turgeon B.G."/>
            <person name="Yandava C."/>
            <person name="Young S."/>
            <person name="Zhou S."/>
            <person name="Zeng Q."/>
            <person name="Grigoriev I.V."/>
            <person name="Ma L.-J."/>
            <person name="Ciuffetti L.M."/>
        </authorList>
    </citation>
    <scope>NUCLEOTIDE SEQUENCE [LARGE SCALE GENOMIC DNA]</scope>
    <source>
        <strain evidence="3">Pt-1C-BFP</strain>
    </source>
</reference>
<dbReference type="GeneID" id="6349391"/>
<organism evidence="2 3">
    <name type="scientific">Pyrenophora tritici-repentis (strain Pt-1C-BFP)</name>
    <name type="common">Wheat tan spot fungus</name>
    <name type="synonym">Drechslera tritici-repentis</name>
    <dbReference type="NCBI Taxonomy" id="426418"/>
    <lineage>
        <taxon>Eukaryota</taxon>
        <taxon>Fungi</taxon>
        <taxon>Dikarya</taxon>
        <taxon>Ascomycota</taxon>
        <taxon>Pezizomycotina</taxon>
        <taxon>Dothideomycetes</taxon>
        <taxon>Pleosporomycetidae</taxon>
        <taxon>Pleosporales</taxon>
        <taxon>Pleosporineae</taxon>
        <taxon>Pleosporaceae</taxon>
        <taxon>Pyrenophora</taxon>
    </lineage>
</organism>
<dbReference type="SUPFAM" id="SSF56112">
    <property type="entry name" value="Protein kinase-like (PK-like)"/>
    <property type="match status" value="1"/>
</dbReference>
<accession>B2WM69</accession>
<dbReference type="Pfam" id="PF00069">
    <property type="entry name" value="Pkinase"/>
    <property type="match status" value="1"/>
</dbReference>
<dbReference type="EMBL" id="DS231629">
    <property type="protein sequence ID" value="EDU44129.1"/>
    <property type="molecule type" value="Genomic_DNA"/>
</dbReference>
<dbReference type="OrthoDB" id="1668230at2759"/>
<dbReference type="KEGG" id="ptrr:6349391"/>
<dbReference type="GO" id="GO:0005524">
    <property type="term" value="F:ATP binding"/>
    <property type="evidence" value="ECO:0007669"/>
    <property type="project" value="InterPro"/>
</dbReference>
<evidence type="ECO:0000313" key="3">
    <source>
        <dbReference type="Proteomes" id="UP000001471"/>
    </source>
</evidence>
<dbReference type="InterPro" id="IPR000719">
    <property type="entry name" value="Prot_kinase_dom"/>
</dbReference>
<dbReference type="AlphaFoldDB" id="B2WM69"/>